<gene>
    <name evidence="1" type="ORF">GH266_05110</name>
</gene>
<dbReference type="RefSeq" id="WP_158192934.1">
    <property type="nucleotide sequence ID" value="NZ_CP046908.1"/>
</dbReference>
<evidence type="ECO:0000313" key="2">
    <source>
        <dbReference type="Proteomes" id="UP000435648"/>
    </source>
</evidence>
<dbReference type="KEGG" id="siw:GH266_05110"/>
<organism evidence="1 2">
    <name type="scientific">Stappia indica</name>
    <dbReference type="NCBI Taxonomy" id="538381"/>
    <lineage>
        <taxon>Bacteria</taxon>
        <taxon>Pseudomonadati</taxon>
        <taxon>Pseudomonadota</taxon>
        <taxon>Alphaproteobacteria</taxon>
        <taxon>Hyphomicrobiales</taxon>
        <taxon>Stappiaceae</taxon>
        <taxon>Stappia</taxon>
    </lineage>
</organism>
<dbReference type="AlphaFoldDB" id="A0A857C4W1"/>
<accession>A0A857C4W1</accession>
<name>A0A857C4W1_9HYPH</name>
<evidence type="ECO:0000313" key="1">
    <source>
        <dbReference type="EMBL" id="QGZ33944.1"/>
    </source>
</evidence>
<dbReference type="EMBL" id="CP046908">
    <property type="protein sequence ID" value="QGZ33944.1"/>
    <property type="molecule type" value="Genomic_DNA"/>
</dbReference>
<proteinExistence type="predicted"/>
<sequence>MTAHVHFDVEAAVARLIAETENVGQEALAQVGDTDGRAFVMAQTALRLAFISVDKAVMELANKGASRATVESAMCAMLANVVAGKLDEGGNVGRLWTNNFLDYVKMCREGIDTVQRTVTTTPMQGGQA</sequence>
<reference evidence="1 2" key="1">
    <citation type="submission" date="2019-12" db="EMBL/GenBank/DDBJ databases">
        <title>The genome of Stappia indica PHM037.</title>
        <authorList>
            <person name="Kacar D."/>
            <person name="Galan B."/>
            <person name="Canedo L."/>
            <person name="Rodriguez P."/>
            <person name="de la Calle F."/>
            <person name="Garcia J.L."/>
        </authorList>
    </citation>
    <scope>NUCLEOTIDE SEQUENCE [LARGE SCALE GENOMIC DNA]</scope>
    <source>
        <strain evidence="1 2">PHM037</strain>
    </source>
</reference>
<dbReference type="Proteomes" id="UP000435648">
    <property type="component" value="Chromosome"/>
</dbReference>
<protein>
    <submittedName>
        <fullName evidence="1">Uncharacterized protein</fullName>
    </submittedName>
</protein>